<dbReference type="AlphaFoldDB" id="A0A269PG14"/>
<feature type="compositionally biased region" description="Low complexity" evidence="2">
    <location>
        <begin position="200"/>
        <end position="223"/>
    </location>
</feature>
<evidence type="ECO:0000256" key="3">
    <source>
        <dbReference type="SAM" id="Phobius"/>
    </source>
</evidence>
<dbReference type="Pfam" id="PF04977">
    <property type="entry name" value="DivIC"/>
    <property type="match status" value="1"/>
</dbReference>
<keyword evidence="1" id="KW-0175">Coiled coil</keyword>
<name>A0A269PG14_9CORY</name>
<organism evidence="4 5">
    <name type="scientific">Corynebacterium hadale</name>
    <dbReference type="NCBI Taxonomy" id="2026255"/>
    <lineage>
        <taxon>Bacteria</taxon>
        <taxon>Bacillati</taxon>
        <taxon>Actinomycetota</taxon>
        <taxon>Actinomycetes</taxon>
        <taxon>Mycobacteriales</taxon>
        <taxon>Corynebacteriaceae</taxon>
        <taxon>Corynebacterium</taxon>
    </lineage>
</organism>
<dbReference type="Proteomes" id="UP000215771">
    <property type="component" value="Unassembled WGS sequence"/>
</dbReference>
<accession>A0A269PG14</accession>
<protein>
    <recommendedName>
        <fullName evidence="6">Septum formation initiator</fullName>
    </recommendedName>
</protein>
<feature type="compositionally biased region" description="Basic and acidic residues" evidence="2">
    <location>
        <begin position="26"/>
        <end position="37"/>
    </location>
</feature>
<comment type="caution">
    <text evidence="4">The sequence shown here is derived from an EMBL/GenBank/DDBJ whole genome shotgun (WGS) entry which is preliminary data.</text>
</comment>
<keyword evidence="3" id="KW-0472">Membrane</keyword>
<keyword evidence="3" id="KW-0812">Transmembrane</keyword>
<evidence type="ECO:0000313" key="4">
    <source>
        <dbReference type="EMBL" id="PAJ71056.1"/>
    </source>
</evidence>
<evidence type="ECO:0000256" key="1">
    <source>
        <dbReference type="SAM" id="Coils"/>
    </source>
</evidence>
<feature type="coiled-coil region" evidence="1">
    <location>
        <begin position="79"/>
        <end position="113"/>
    </location>
</feature>
<keyword evidence="3" id="KW-1133">Transmembrane helix</keyword>
<dbReference type="EMBL" id="NQMQ01000002">
    <property type="protein sequence ID" value="PAJ71056.1"/>
    <property type="molecule type" value="Genomic_DNA"/>
</dbReference>
<feature type="transmembrane region" description="Helical" evidence="3">
    <location>
        <begin position="55"/>
        <end position="76"/>
    </location>
</feature>
<feature type="region of interest" description="Disordered" evidence="2">
    <location>
        <begin position="164"/>
        <end position="223"/>
    </location>
</feature>
<gene>
    <name evidence="4" type="ORF">CIG21_02490</name>
</gene>
<feature type="region of interest" description="Disordered" evidence="2">
    <location>
        <begin position="1"/>
        <end position="39"/>
    </location>
</feature>
<evidence type="ECO:0000313" key="5">
    <source>
        <dbReference type="Proteomes" id="UP000215771"/>
    </source>
</evidence>
<proteinExistence type="predicted"/>
<evidence type="ECO:0008006" key="6">
    <source>
        <dbReference type="Google" id="ProtNLM"/>
    </source>
</evidence>
<sequence>MSSRVTQEPGRRRGRNKAPRRVPVASREREQRRRAEEAAAGVKKRRLPALFQQDITSMAILIALVIAVLIAIAVPLRNYYEGRAEIARAQSSIEQLERRKAQLEEDIAKYDDPAYVEQETRRRLGVMAEGESAWRIIDPRMSHSPSITTDELPDERSWPAVMWDSLRELPEAPESPESVEPPAGEEQANQPVPAPDAANPEAVSPEDAVPAEAPADAPAPANP</sequence>
<reference evidence="4 5" key="1">
    <citation type="submission" date="2017-08" db="EMBL/GenBank/DDBJ databases">
        <authorList>
            <person name="de Groot N.N."/>
        </authorList>
    </citation>
    <scope>NUCLEOTIDE SEQUENCE [LARGE SCALE GENOMIC DNA]</scope>
    <source>
        <strain evidence="4 5">NBT06-6</strain>
    </source>
</reference>
<dbReference type="InterPro" id="IPR007060">
    <property type="entry name" value="FtsL/DivIC"/>
</dbReference>
<evidence type="ECO:0000256" key="2">
    <source>
        <dbReference type="SAM" id="MobiDB-lite"/>
    </source>
</evidence>
<feature type="compositionally biased region" description="Low complexity" evidence="2">
    <location>
        <begin position="175"/>
        <end position="186"/>
    </location>
</feature>